<dbReference type="AlphaFoldDB" id="A0AAE2BIA0"/>
<organism evidence="2 3">
    <name type="scientific">Sesamum angolense</name>
    <dbReference type="NCBI Taxonomy" id="2727404"/>
    <lineage>
        <taxon>Eukaryota</taxon>
        <taxon>Viridiplantae</taxon>
        <taxon>Streptophyta</taxon>
        <taxon>Embryophyta</taxon>
        <taxon>Tracheophyta</taxon>
        <taxon>Spermatophyta</taxon>
        <taxon>Magnoliopsida</taxon>
        <taxon>eudicotyledons</taxon>
        <taxon>Gunneridae</taxon>
        <taxon>Pentapetalae</taxon>
        <taxon>asterids</taxon>
        <taxon>lamiids</taxon>
        <taxon>Lamiales</taxon>
        <taxon>Pedaliaceae</taxon>
        <taxon>Sesamum</taxon>
    </lineage>
</organism>
<dbReference type="InterPro" id="IPR026960">
    <property type="entry name" value="RVT-Znf"/>
</dbReference>
<feature type="domain" description="Reverse transcriptase zinc-binding" evidence="1">
    <location>
        <begin position="58"/>
        <end position="129"/>
    </location>
</feature>
<dbReference type="EMBL" id="JACGWL010000015">
    <property type="protein sequence ID" value="KAK4386346.1"/>
    <property type="molecule type" value="Genomic_DNA"/>
</dbReference>
<name>A0AAE2BIA0_9LAMI</name>
<keyword evidence="3" id="KW-1185">Reference proteome</keyword>
<gene>
    <name evidence="2" type="ORF">Sango_2505200</name>
</gene>
<reference evidence="2" key="1">
    <citation type="submission" date="2020-06" db="EMBL/GenBank/DDBJ databases">
        <authorList>
            <person name="Li T."/>
            <person name="Hu X."/>
            <person name="Zhang T."/>
            <person name="Song X."/>
            <person name="Zhang H."/>
            <person name="Dai N."/>
            <person name="Sheng W."/>
            <person name="Hou X."/>
            <person name="Wei L."/>
        </authorList>
    </citation>
    <scope>NUCLEOTIDE SEQUENCE</scope>
    <source>
        <strain evidence="2">K16</strain>
        <tissue evidence="2">Leaf</tissue>
    </source>
</reference>
<protein>
    <recommendedName>
        <fullName evidence="1">Reverse transcriptase zinc-binding domain-containing protein</fullName>
    </recommendedName>
</protein>
<accession>A0AAE2BIA0</accession>
<proteinExistence type="predicted"/>
<evidence type="ECO:0000313" key="2">
    <source>
        <dbReference type="EMBL" id="KAK4386346.1"/>
    </source>
</evidence>
<sequence>MDGCPNTKVNWYWKNSEWDIDKLKHDTPQHVMELILQISFTLEQPDHMHWKLSHNSLFTTKLAWDYMRDHKPALNIFRKIWSPRIRPTISIFMWRLLNNWVPVENMLKQKGIPIVSRCCCCFSKEETITNNSTEHLQHLQKDLVPQD</sequence>
<reference evidence="2" key="2">
    <citation type="journal article" date="2024" name="Plant">
        <title>Genomic evolution and insights into agronomic trait innovations of Sesamum species.</title>
        <authorList>
            <person name="Miao H."/>
            <person name="Wang L."/>
            <person name="Qu L."/>
            <person name="Liu H."/>
            <person name="Sun Y."/>
            <person name="Le M."/>
            <person name="Wang Q."/>
            <person name="Wei S."/>
            <person name="Zheng Y."/>
            <person name="Lin W."/>
            <person name="Duan Y."/>
            <person name="Cao H."/>
            <person name="Xiong S."/>
            <person name="Wang X."/>
            <person name="Wei L."/>
            <person name="Li C."/>
            <person name="Ma Q."/>
            <person name="Ju M."/>
            <person name="Zhao R."/>
            <person name="Li G."/>
            <person name="Mu C."/>
            <person name="Tian Q."/>
            <person name="Mei H."/>
            <person name="Zhang T."/>
            <person name="Gao T."/>
            <person name="Zhang H."/>
        </authorList>
    </citation>
    <scope>NUCLEOTIDE SEQUENCE</scope>
    <source>
        <strain evidence="2">K16</strain>
    </source>
</reference>
<evidence type="ECO:0000259" key="1">
    <source>
        <dbReference type="Pfam" id="PF13966"/>
    </source>
</evidence>
<dbReference type="Pfam" id="PF13966">
    <property type="entry name" value="zf-RVT"/>
    <property type="match status" value="1"/>
</dbReference>
<evidence type="ECO:0000313" key="3">
    <source>
        <dbReference type="Proteomes" id="UP001289374"/>
    </source>
</evidence>
<comment type="caution">
    <text evidence="2">The sequence shown here is derived from an EMBL/GenBank/DDBJ whole genome shotgun (WGS) entry which is preliminary data.</text>
</comment>
<dbReference type="Proteomes" id="UP001289374">
    <property type="component" value="Unassembled WGS sequence"/>
</dbReference>